<evidence type="ECO:0000259" key="1">
    <source>
        <dbReference type="PROSITE" id="PS51186"/>
    </source>
</evidence>
<proteinExistence type="predicted"/>
<dbReference type="Gene3D" id="3.40.630.30">
    <property type="match status" value="1"/>
</dbReference>
<organism evidence="2 3">
    <name type="scientific">Lacticaseibacillus sharpeae JCM 1186 = DSM 20505</name>
    <dbReference type="NCBI Taxonomy" id="1291052"/>
    <lineage>
        <taxon>Bacteria</taxon>
        <taxon>Bacillati</taxon>
        <taxon>Bacillota</taxon>
        <taxon>Bacilli</taxon>
        <taxon>Lactobacillales</taxon>
        <taxon>Lactobacillaceae</taxon>
        <taxon>Lacticaseibacillus</taxon>
    </lineage>
</organism>
<dbReference type="PATRIC" id="fig|1291052.5.peg.1204"/>
<dbReference type="AlphaFoldDB" id="A0A0R1ZKR5"/>
<feature type="domain" description="N-acetyltransferase" evidence="1">
    <location>
        <begin position="12"/>
        <end position="186"/>
    </location>
</feature>
<dbReference type="Proteomes" id="UP000051679">
    <property type="component" value="Unassembled WGS sequence"/>
</dbReference>
<evidence type="ECO:0000313" key="2">
    <source>
        <dbReference type="EMBL" id="KRM55569.1"/>
    </source>
</evidence>
<dbReference type="Pfam" id="PF13302">
    <property type="entry name" value="Acetyltransf_3"/>
    <property type="match status" value="1"/>
</dbReference>
<keyword evidence="3" id="KW-1185">Reference proteome</keyword>
<dbReference type="EMBL" id="AYYO01000017">
    <property type="protein sequence ID" value="KRM55569.1"/>
    <property type="molecule type" value="Genomic_DNA"/>
</dbReference>
<dbReference type="STRING" id="1291052.FC18_GL001186"/>
<comment type="caution">
    <text evidence="2">The sequence shown here is derived from an EMBL/GenBank/DDBJ whole genome shotgun (WGS) entry which is preliminary data.</text>
</comment>
<gene>
    <name evidence="2" type="ORF">FC18_GL001186</name>
</gene>
<dbReference type="PANTHER" id="PTHR39173:SF1">
    <property type="entry name" value="ACETYLTRANSFERASE"/>
    <property type="match status" value="1"/>
</dbReference>
<dbReference type="GO" id="GO:0016747">
    <property type="term" value="F:acyltransferase activity, transferring groups other than amino-acyl groups"/>
    <property type="evidence" value="ECO:0007669"/>
    <property type="project" value="InterPro"/>
</dbReference>
<dbReference type="SUPFAM" id="SSF55729">
    <property type="entry name" value="Acyl-CoA N-acyltransferases (Nat)"/>
    <property type="match status" value="1"/>
</dbReference>
<accession>A0A0R1ZKR5</accession>
<dbReference type="CDD" id="cd04301">
    <property type="entry name" value="NAT_SF"/>
    <property type="match status" value="1"/>
</dbReference>
<dbReference type="PANTHER" id="PTHR39173">
    <property type="entry name" value="ACETYLTRANSFERASE"/>
    <property type="match status" value="1"/>
</dbReference>
<dbReference type="OrthoDB" id="9797989at2"/>
<protein>
    <submittedName>
        <fullName evidence="2">Acetyltransferase</fullName>
    </submittedName>
</protein>
<dbReference type="PROSITE" id="PS51186">
    <property type="entry name" value="GNAT"/>
    <property type="match status" value="1"/>
</dbReference>
<evidence type="ECO:0000313" key="3">
    <source>
        <dbReference type="Proteomes" id="UP000051679"/>
    </source>
</evidence>
<dbReference type="InterPro" id="IPR000182">
    <property type="entry name" value="GNAT_dom"/>
</dbReference>
<keyword evidence="2" id="KW-0808">Transferase</keyword>
<reference evidence="2 3" key="1">
    <citation type="journal article" date="2015" name="Genome Announc.">
        <title>Expanding the biotechnology potential of lactobacilli through comparative genomics of 213 strains and associated genera.</title>
        <authorList>
            <person name="Sun Z."/>
            <person name="Harris H.M."/>
            <person name="McCann A."/>
            <person name="Guo C."/>
            <person name="Argimon S."/>
            <person name="Zhang W."/>
            <person name="Yang X."/>
            <person name="Jeffery I.B."/>
            <person name="Cooney J.C."/>
            <person name="Kagawa T.F."/>
            <person name="Liu W."/>
            <person name="Song Y."/>
            <person name="Salvetti E."/>
            <person name="Wrobel A."/>
            <person name="Rasinkangas P."/>
            <person name="Parkhill J."/>
            <person name="Rea M.C."/>
            <person name="O'Sullivan O."/>
            <person name="Ritari J."/>
            <person name="Douillard F.P."/>
            <person name="Paul Ross R."/>
            <person name="Yang R."/>
            <person name="Briner A.E."/>
            <person name="Felis G.E."/>
            <person name="de Vos W.M."/>
            <person name="Barrangou R."/>
            <person name="Klaenhammer T.R."/>
            <person name="Caufield P.W."/>
            <person name="Cui Y."/>
            <person name="Zhang H."/>
            <person name="O'Toole P.W."/>
        </authorList>
    </citation>
    <scope>NUCLEOTIDE SEQUENCE [LARGE SCALE GENOMIC DNA]</scope>
    <source>
        <strain evidence="2 3">DSM 20505</strain>
    </source>
</reference>
<sequence>MTNAETVEATTMEIRTLRDNAADAAAFATYRSDWLNHDVANPYSRDIRARMVKEADYAQTMARTLQNLQPEAEWRVPQLDYYLFADSGAIVGETGCRLAMTPQLAETGGHIGYAVAPSQRGHGAAGQLLDFALAFFLRRHEPYVIITAFKGNAASRHVIESRGGVLQKMVTDDAYAEPLCIYRIYL</sequence>
<dbReference type="InterPro" id="IPR016181">
    <property type="entry name" value="Acyl_CoA_acyltransferase"/>
</dbReference>
<name>A0A0R1ZKR5_9LACO</name>